<evidence type="ECO:0000256" key="1">
    <source>
        <dbReference type="SAM" id="MobiDB-lite"/>
    </source>
</evidence>
<gene>
    <name evidence="2" type="ORF">MCHLO_09474</name>
</gene>
<accession>A0ABQ0LMX6</accession>
<dbReference type="EMBL" id="DF847776">
    <property type="protein sequence ID" value="GAT52425.1"/>
    <property type="molecule type" value="Genomic_DNA"/>
</dbReference>
<evidence type="ECO:0000313" key="3">
    <source>
        <dbReference type="Proteomes" id="UP000815677"/>
    </source>
</evidence>
<evidence type="ECO:0000313" key="2">
    <source>
        <dbReference type="EMBL" id="GAT52425.1"/>
    </source>
</evidence>
<feature type="region of interest" description="Disordered" evidence="1">
    <location>
        <begin position="95"/>
        <end position="117"/>
    </location>
</feature>
<sequence>MDPVPDETLVRRSSRRLGKSLSAHLLLHSHIAFKSPSRRSPAHCGIGTVPLVLGAHLYRTTPQSLLLEPVLPFALTEQPALAPYSSSRDRCISPIHPLSTEADHNTSYAPCASKNPK</sequence>
<proteinExistence type="predicted"/>
<keyword evidence="3" id="KW-1185">Reference proteome</keyword>
<name>A0ABQ0LMX6_MYCCL</name>
<dbReference type="Proteomes" id="UP000815677">
    <property type="component" value="Unassembled WGS sequence"/>
</dbReference>
<organism evidence="2 3">
    <name type="scientific">Mycena chlorophos</name>
    <name type="common">Agaric fungus</name>
    <name type="synonym">Agaricus chlorophos</name>
    <dbReference type="NCBI Taxonomy" id="658473"/>
    <lineage>
        <taxon>Eukaryota</taxon>
        <taxon>Fungi</taxon>
        <taxon>Dikarya</taxon>
        <taxon>Basidiomycota</taxon>
        <taxon>Agaricomycotina</taxon>
        <taxon>Agaricomycetes</taxon>
        <taxon>Agaricomycetidae</taxon>
        <taxon>Agaricales</taxon>
        <taxon>Marasmiineae</taxon>
        <taxon>Mycenaceae</taxon>
        <taxon>Mycena</taxon>
    </lineage>
</organism>
<protein>
    <submittedName>
        <fullName evidence="2">Uncharacterized protein</fullName>
    </submittedName>
</protein>
<reference evidence="2" key="1">
    <citation type="submission" date="2014-09" db="EMBL/GenBank/DDBJ databases">
        <title>Genome sequence of the luminous mushroom Mycena chlorophos for searching fungal bioluminescence genes.</title>
        <authorList>
            <person name="Tanaka Y."/>
            <person name="Kasuga D."/>
            <person name="Oba Y."/>
            <person name="Hase S."/>
            <person name="Sato K."/>
            <person name="Oba Y."/>
            <person name="Sakakibara Y."/>
        </authorList>
    </citation>
    <scope>NUCLEOTIDE SEQUENCE</scope>
</reference>